<keyword evidence="2" id="KW-1185">Reference proteome</keyword>
<evidence type="ECO:0000313" key="1">
    <source>
        <dbReference type="EMBL" id="MFC4353700.1"/>
    </source>
</evidence>
<dbReference type="Proteomes" id="UP001595733">
    <property type="component" value="Unassembled WGS sequence"/>
</dbReference>
<proteinExistence type="predicted"/>
<evidence type="ECO:0000313" key="2">
    <source>
        <dbReference type="Proteomes" id="UP001595733"/>
    </source>
</evidence>
<dbReference type="EMBL" id="JBHSEF010000008">
    <property type="protein sequence ID" value="MFC4353700.1"/>
    <property type="molecule type" value="Genomic_DNA"/>
</dbReference>
<organism evidence="1 2">
    <name type="scientific">Chryseomicrobium palamuruense</name>
    <dbReference type="NCBI Taxonomy" id="682973"/>
    <lineage>
        <taxon>Bacteria</taxon>
        <taxon>Bacillati</taxon>
        <taxon>Bacillota</taxon>
        <taxon>Bacilli</taxon>
        <taxon>Bacillales</taxon>
        <taxon>Caryophanaceae</taxon>
        <taxon>Chryseomicrobium</taxon>
    </lineage>
</organism>
<dbReference type="RefSeq" id="WP_378139351.1">
    <property type="nucleotide sequence ID" value="NZ_JBHSEF010000008.1"/>
</dbReference>
<gene>
    <name evidence="1" type="ORF">ACFO0S_01305</name>
</gene>
<reference evidence="2" key="1">
    <citation type="journal article" date="2019" name="Int. J. Syst. Evol. Microbiol.">
        <title>The Global Catalogue of Microorganisms (GCM) 10K type strain sequencing project: providing services to taxonomists for standard genome sequencing and annotation.</title>
        <authorList>
            <consortium name="The Broad Institute Genomics Platform"/>
            <consortium name="The Broad Institute Genome Sequencing Center for Infectious Disease"/>
            <person name="Wu L."/>
            <person name="Ma J."/>
        </authorList>
    </citation>
    <scope>NUCLEOTIDE SEQUENCE [LARGE SCALE GENOMIC DNA]</scope>
    <source>
        <strain evidence="2">CCUG 50353</strain>
    </source>
</reference>
<protein>
    <submittedName>
        <fullName evidence="1">Peptidyl-prolyl cis-trans isomerase</fullName>
    </submittedName>
</protein>
<name>A0ABV8US11_9BACL</name>
<comment type="caution">
    <text evidence="1">The sequence shown here is derived from an EMBL/GenBank/DDBJ whole genome shotgun (WGS) entry which is preliminary data.</text>
</comment>
<accession>A0ABV8US11</accession>
<sequence length="164" mass="18833">MEMIIPVKGNVKFPITIDPTVWIFDDRKVDLDEFFSEQYKEVNAEEEYTDVTSKQWSREITEGAVFPPTLKSEKKYERTKLLTNSYAMAIQPFIQNAEPLSSATYLVVEGEEEVRYPLSEIASLLVQFSEKGKPLKEDGPVYLLHKDGSNLTAPLKHVRAFRVE</sequence>
<keyword evidence="1" id="KW-0413">Isomerase</keyword>
<dbReference type="GO" id="GO:0016853">
    <property type="term" value="F:isomerase activity"/>
    <property type="evidence" value="ECO:0007669"/>
    <property type="project" value="UniProtKB-KW"/>
</dbReference>